<evidence type="ECO:0000313" key="2">
    <source>
        <dbReference type="EMBL" id="ODC02201.1"/>
    </source>
</evidence>
<dbReference type="Gene3D" id="1.10.220.30">
    <property type="match status" value="1"/>
</dbReference>
<protein>
    <recommendedName>
        <fullName evidence="1">Flagellar motor switch protein FliG C-terminal domain-containing protein</fullName>
    </recommendedName>
</protein>
<accession>A0A1E2V5E2</accession>
<sequence>MSLDVVVQNQQLILQDQVLHMNMNLHDGLLLLIALDQAMGTDEQHIRKTLEQFYRQLMQSLLLLPPRQLQDLLREASLETLACLLRLFKHQPLEKSIQQHLSNRRLEQIRDEPLYDGLDIPSIDQFKQALAPFFAHVLNKARQGNLKLRDPEGVYF</sequence>
<gene>
    <name evidence="2" type="ORF">BFW38_00205</name>
</gene>
<proteinExistence type="predicted"/>
<feature type="domain" description="Flagellar motor switch protein FliG C-terminal" evidence="1">
    <location>
        <begin position="59"/>
        <end position="147"/>
    </location>
</feature>
<dbReference type="EMBL" id="MDTQ01000001">
    <property type="protein sequence ID" value="ODC02201.1"/>
    <property type="molecule type" value="Genomic_DNA"/>
</dbReference>
<organism evidence="2 3">
    <name type="scientific">Terasakiispira papahanaumokuakeensis</name>
    <dbReference type="NCBI Taxonomy" id="197479"/>
    <lineage>
        <taxon>Bacteria</taxon>
        <taxon>Pseudomonadati</taxon>
        <taxon>Pseudomonadota</taxon>
        <taxon>Gammaproteobacteria</taxon>
        <taxon>Oceanospirillales</taxon>
        <taxon>Terasakiispira</taxon>
    </lineage>
</organism>
<evidence type="ECO:0000259" key="1">
    <source>
        <dbReference type="Pfam" id="PF01706"/>
    </source>
</evidence>
<dbReference type="AlphaFoldDB" id="A0A1E2V5E2"/>
<comment type="caution">
    <text evidence="2">The sequence shown here is derived from an EMBL/GenBank/DDBJ whole genome shotgun (WGS) entry which is preliminary data.</text>
</comment>
<reference evidence="2 3" key="1">
    <citation type="submission" date="2016-08" db="EMBL/GenBank/DDBJ databases">
        <authorList>
            <person name="Seilhamer J.J."/>
        </authorList>
    </citation>
    <scope>NUCLEOTIDE SEQUENCE [LARGE SCALE GENOMIC DNA]</scope>
    <source>
        <strain evidence="2 3">PH27A</strain>
    </source>
</reference>
<dbReference type="Pfam" id="PF01706">
    <property type="entry name" value="FliG_C"/>
    <property type="match status" value="1"/>
</dbReference>
<evidence type="ECO:0000313" key="3">
    <source>
        <dbReference type="Proteomes" id="UP000094291"/>
    </source>
</evidence>
<dbReference type="Proteomes" id="UP000094291">
    <property type="component" value="Unassembled WGS sequence"/>
</dbReference>
<dbReference type="InterPro" id="IPR023087">
    <property type="entry name" value="Flg_Motor_Flig_C"/>
</dbReference>
<dbReference type="RefSeq" id="WP_068996585.1">
    <property type="nucleotide sequence ID" value="NZ_MDTQ01000001.1"/>
</dbReference>
<name>A0A1E2V5E2_9GAMM</name>
<dbReference type="SUPFAM" id="SSF48029">
    <property type="entry name" value="FliG"/>
    <property type="match status" value="1"/>
</dbReference>
<dbReference type="OrthoDB" id="6119549at2"/>
<keyword evidence="3" id="KW-1185">Reference proteome</keyword>
<dbReference type="InterPro" id="IPR011002">
    <property type="entry name" value="FliG_a-hlx"/>
</dbReference>